<accession>A0AAE5A8T6</accession>
<evidence type="ECO:0000256" key="1">
    <source>
        <dbReference type="ARBA" id="ARBA00008791"/>
    </source>
</evidence>
<comment type="caution">
    <text evidence="5">The sequence shown here is derived from an EMBL/GenBank/DDBJ whole genome shotgun (WGS) entry which is preliminary data.</text>
</comment>
<feature type="domain" description="UspA" evidence="4">
    <location>
        <begin position="157"/>
        <end position="293"/>
    </location>
</feature>
<dbReference type="Proteomes" id="UP001185863">
    <property type="component" value="Unassembled WGS sequence"/>
</dbReference>
<dbReference type="GO" id="GO:0005524">
    <property type="term" value="F:ATP binding"/>
    <property type="evidence" value="ECO:0007669"/>
    <property type="project" value="UniProtKB-KW"/>
</dbReference>
<name>A0AAE5A8T6_9NOCA</name>
<protein>
    <submittedName>
        <fullName evidence="5">Universal stress protein</fullName>
    </submittedName>
</protein>
<dbReference type="InterPro" id="IPR006016">
    <property type="entry name" value="UspA"/>
</dbReference>
<evidence type="ECO:0000313" key="6">
    <source>
        <dbReference type="Proteomes" id="UP001185863"/>
    </source>
</evidence>
<sequence>MTGHRPIVVGTDGSPSSLQAVSWAAKEAALRNLPLSLITTTFVPGAYGVPIGMPASFFEDEQRDGRERLERAEQIARAAVPAHNIEIVATLCTGTPAGELIGRSATASMVVVGANRQGIVERAFLGSVSSAVAAHAHCTAAVVRGAADRDINDRAGPVVVGVDGSRHSESAISMAYEEAALRQAELVAVHAWSDITLVIAFDGGSDAEWRRAAENETAVLSESLAGRAEDYPDVKMRTVVVRDRPARNLREQAENAQLLVVGSRGRGGFTSMLLGSTSRTLMHSVTCPLLIVR</sequence>
<dbReference type="InterPro" id="IPR006015">
    <property type="entry name" value="Universal_stress_UspA"/>
</dbReference>
<proteinExistence type="inferred from homology"/>
<comment type="similarity">
    <text evidence="1">Belongs to the universal stress protein A family.</text>
</comment>
<reference evidence="5" key="1">
    <citation type="submission" date="2023-10" db="EMBL/GenBank/DDBJ databases">
        <title>Development of a sustainable strategy for remediation of hydrocarbon-contaminated territories based on the waste exchange concept.</title>
        <authorList>
            <person name="Krivoruchko A."/>
        </authorList>
    </citation>
    <scope>NUCLEOTIDE SEQUENCE</scope>
    <source>
        <strain evidence="5">IEGM 68</strain>
    </source>
</reference>
<feature type="domain" description="UspA" evidence="4">
    <location>
        <begin position="5"/>
        <end position="144"/>
    </location>
</feature>
<dbReference type="PRINTS" id="PR01438">
    <property type="entry name" value="UNVRSLSTRESS"/>
</dbReference>
<keyword evidence="2" id="KW-0547">Nucleotide-binding</keyword>
<dbReference type="AlphaFoldDB" id="A0AAE5A8T6"/>
<dbReference type="PANTHER" id="PTHR46268">
    <property type="entry name" value="STRESS RESPONSE PROTEIN NHAX"/>
    <property type="match status" value="1"/>
</dbReference>
<dbReference type="Gene3D" id="3.40.50.620">
    <property type="entry name" value="HUPs"/>
    <property type="match status" value="2"/>
</dbReference>
<dbReference type="PANTHER" id="PTHR46268:SF27">
    <property type="entry name" value="UNIVERSAL STRESS PROTEIN RV2623"/>
    <property type="match status" value="1"/>
</dbReference>
<dbReference type="EMBL" id="JAWLUP010000071">
    <property type="protein sequence ID" value="MDV7267114.1"/>
    <property type="molecule type" value="Genomic_DNA"/>
</dbReference>
<organism evidence="5 6">
    <name type="scientific">Rhodococcus oxybenzonivorans</name>
    <dbReference type="NCBI Taxonomy" id="1990687"/>
    <lineage>
        <taxon>Bacteria</taxon>
        <taxon>Bacillati</taxon>
        <taxon>Actinomycetota</taxon>
        <taxon>Actinomycetes</taxon>
        <taxon>Mycobacteriales</taxon>
        <taxon>Nocardiaceae</taxon>
        <taxon>Rhodococcus</taxon>
    </lineage>
</organism>
<evidence type="ECO:0000256" key="2">
    <source>
        <dbReference type="ARBA" id="ARBA00022741"/>
    </source>
</evidence>
<evidence type="ECO:0000259" key="4">
    <source>
        <dbReference type="Pfam" id="PF00582"/>
    </source>
</evidence>
<evidence type="ECO:0000256" key="3">
    <source>
        <dbReference type="ARBA" id="ARBA00022840"/>
    </source>
</evidence>
<dbReference type="InterPro" id="IPR014729">
    <property type="entry name" value="Rossmann-like_a/b/a_fold"/>
</dbReference>
<gene>
    <name evidence="5" type="ORF">R4315_21530</name>
</gene>
<keyword evidence="3" id="KW-0067">ATP-binding</keyword>
<dbReference type="RefSeq" id="WP_317746798.1">
    <property type="nucleotide sequence ID" value="NZ_JAWLUP010000071.1"/>
</dbReference>
<dbReference type="SUPFAM" id="SSF52402">
    <property type="entry name" value="Adenine nucleotide alpha hydrolases-like"/>
    <property type="match status" value="2"/>
</dbReference>
<dbReference type="Pfam" id="PF00582">
    <property type="entry name" value="Usp"/>
    <property type="match status" value="2"/>
</dbReference>
<evidence type="ECO:0000313" key="5">
    <source>
        <dbReference type="EMBL" id="MDV7267114.1"/>
    </source>
</evidence>